<dbReference type="SUPFAM" id="SSF82866">
    <property type="entry name" value="Multidrug efflux transporter AcrB transmembrane domain"/>
    <property type="match status" value="2"/>
</dbReference>
<evidence type="ECO:0000313" key="3">
    <source>
        <dbReference type="EMBL" id="WKW13941.1"/>
    </source>
</evidence>
<dbReference type="PRINTS" id="PR00702">
    <property type="entry name" value="ACRIFLAVINRP"/>
</dbReference>
<evidence type="ECO:0000256" key="1">
    <source>
        <dbReference type="SAM" id="Phobius"/>
    </source>
</evidence>
<feature type="transmembrane region" description="Helical" evidence="1">
    <location>
        <begin position="992"/>
        <end position="1015"/>
    </location>
</feature>
<name>A0AA49JSA5_9BACT</name>
<dbReference type="Gene3D" id="3.30.70.1320">
    <property type="entry name" value="Multidrug efflux transporter AcrB pore domain like"/>
    <property type="match status" value="1"/>
</dbReference>
<organism evidence="2">
    <name type="scientific">Pseudogemmatithrix spongiicola</name>
    <dbReference type="NCBI Taxonomy" id="3062599"/>
    <lineage>
        <taxon>Bacteria</taxon>
        <taxon>Pseudomonadati</taxon>
        <taxon>Gemmatimonadota</taxon>
        <taxon>Gemmatimonadia</taxon>
        <taxon>Gemmatimonadales</taxon>
        <taxon>Gemmatimonadaceae</taxon>
        <taxon>Pseudogemmatithrix</taxon>
    </lineage>
</organism>
<feature type="transmembrane region" description="Helical" evidence="1">
    <location>
        <begin position="382"/>
        <end position="403"/>
    </location>
</feature>
<protein>
    <submittedName>
        <fullName evidence="2">Efflux RND transporter permease subunit</fullName>
    </submittedName>
</protein>
<dbReference type="Gene3D" id="3.30.70.1430">
    <property type="entry name" value="Multidrug efflux transporter AcrB pore domain"/>
    <property type="match status" value="2"/>
</dbReference>
<dbReference type="Gene3D" id="3.30.2090.10">
    <property type="entry name" value="Multidrug efflux transporter AcrB TolC docking domain, DN and DC subdomains"/>
    <property type="match status" value="2"/>
</dbReference>
<dbReference type="SUPFAM" id="SSF82693">
    <property type="entry name" value="Multidrug efflux transporter AcrB pore domain, PN1, PN2, PC1 and PC2 subdomains"/>
    <property type="match status" value="2"/>
</dbReference>
<dbReference type="Proteomes" id="UP001229955">
    <property type="component" value="Chromosome"/>
</dbReference>
<feature type="transmembrane region" description="Helical" evidence="1">
    <location>
        <begin position="960"/>
        <end position="980"/>
    </location>
</feature>
<dbReference type="SUPFAM" id="SSF82714">
    <property type="entry name" value="Multidrug efflux transporter AcrB TolC docking domain, DN and DC subdomains"/>
    <property type="match status" value="2"/>
</dbReference>
<dbReference type="RefSeq" id="WP_367886736.1">
    <property type="nucleotide sequence ID" value="NZ_CP130612.1"/>
</dbReference>
<keyword evidence="1" id="KW-0812">Transmembrane</keyword>
<feature type="transmembrane region" description="Helical" evidence="1">
    <location>
        <begin position="860"/>
        <end position="879"/>
    </location>
</feature>
<feature type="transmembrane region" description="Helical" evidence="1">
    <location>
        <begin position="886"/>
        <end position="906"/>
    </location>
</feature>
<feature type="transmembrane region" description="Helical" evidence="1">
    <location>
        <begin position="463"/>
        <end position="484"/>
    </location>
</feature>
<evidence type="ECO:0000313" key="2">
    <source>
        <dbReference type="EMBL" id="WKW11031.1"/>
    </source>
</evidence>
<accession>A0AA49JXT3</accession>
<dbReference type="KEGG" id="pspc:Strain318_000265"/>
<accession>A0AA49JSA5</accession>
<dbReference type="Gene3D" id="3.30.70.1440">
    <property type="entry name" value="Multidrug efflux transporter AcrB pore domain"/>
    <property type="match status" value="1"/>
</dbReference>
<gene>
    <name evidence="2" type="ORF">Strain138_000265</name>
    <name evidence="3" type="ORF">Strain318_000265</name>
</gene>
<dbReference type="InterPro" id="IPR001036">
    <property type="entry name" value="Acrflvin-R"/>
</dbReference>
<feature type="transmembrane region" description="Helical" evidence="1">
    <location>
        <begin position="912"/>
        <end position="931"/>
    </location>
</feature>
<feature type="transmembrane region" description="Helical" evidence="1">
    <location>
        <begin position="330"/>
        <end position="349"/>
    </location>
</feature>
<keyword evidence="1" id="KW-1133">Transmembrane helix</keyword>
<proteinExistence type="predicted"/>
<dbReference type="PANTHER" id="PTHR32063:SF0">
    <property type="entry name" value="SWARMING MOTILITY PROTEIN SWRC"/>
    <property type="match status" value="1"/>
</dbReference>
<evidence type="ECO:0000313" key="4">
    <source>
        <dbReference type="Proteomes" id="UP001229955"/>
    </source>
</evidence>
<feature type="transmembrane region" description="Helical" evidence="1">
    <location>
        <begin position="531"/>
        <end position="549"/>
    </location>
</feature>
<keyword evidence="1" id="KW-0472">Membrane</keyword>
<dbReference type="Pfam" id="PF00873">
    <property type="entry name" value="ACR_tran"/>
    <property type="match status" value="1"/>
</dbReference>
<reference evidence="2" key="1">
    <citation type="submission" date="2023-07" db="EMBL/GenBank/DDBJ databases">
        <authorList>
            <person name="Haufschild T."/>
            <person name="Kallscheuer N."/>
            <person name="Hammer J."/>
            <person name="Kohn T."/>
            <person name="Kabuu M."/>
            <person name="Jogler M."/>
            <person name="Wohfarth N."/>
            <person name="Heuer A."/>
            <person name="Rohde M."/>
            <person name="van Teeseling M.C.F."/>
            <person name="Jogler C."/>
        </authorList>
    </citation>
    <scope>NUCLEOTIDE SEQUENCE</scope>
    <source>
        <strain evidence="2">Strain 138</strain>
        <strain evidence="3">Strain 318</strain>
    </source>
</reference>
<feature type="transmembrane region" description="Helical" evidence="1">
    <location>
        <begin position="356"/>
        <end position="376"/>
    </location>
</feature>
<feature type="transmembrane region" description="Helical" evidence="1">
    <location>
        <begin position="432"/>
        <end position="457"/>
    </location>
</feature>
<dbReference type="EMBL" id="CP130612">
    <property type="protein sequence ID" value="WKW11031.1"/>
    <property type="molecule type" value="Genomic_DNA"/>
</dbReference>
<sequence length="1038" mass="109927">MSLSAFAVRRPVTTVAATLAIVLLGSVSLTRLPVTLLPDVTLPVLTVRTTYTGAAAEEVSRFVAEPIEAAVAATPGLVELRSVSRNGEAVTTMRFQWGTDMPTTILTVRERLDQARSRLPEGAARPTLLTSDPGERPIAVIGLTGLNDLRLLGRTANDVHARRLEQIGGVASVAVVGAPEDEIRIEVDPEKMRALGISTNDVATAVQSANANGAGGTIRRGQFRFSVRALTEFRQLAEIAETPVGPASANLRLRDIATVTSTLAEPRTLTRLDGGAAVGLVVYKDAGSNTVKVTDDMRGVIEQLQTEFPDIRMHVVAAQADFVVDALSNLGQEIVIGGVLSLLMILVFLRHWKSSIAIAVVLPLSVMMALVFLQLFDVTVNVLSLGGLALGVGLLVDNAIVVADATSRKMAETDLPLDEAAIAATDEVSGPLFAGTLTTLLVFGPIIFVKGLAAALFRDLSLAVVLSVGGSLILALTLMPVMIVGRRRFAARARVRADRVPGPMEAKLMAFGERCADVYEHGMEWSLRNPLAMLGLGLAIVGVMVVSFWKLPKEILPQVDEGIVVAALQLPEGTAIDETTRQAARIEAAAKRLGSSGVYSRVGIATDEEVLSGAEPGTSATAQLLVPIPDGADAAQFAQQLRDAVPDLAQGGLLALDLAGQSEFGSLIGREGRLVRVEVSARTLAESQAWADSVRRRLAALPTLSDVRDAYSTTQPQIEVQLERQRLAERGIAVQTVQRALQGGLGGVDASELRETDRRTPIRVRFAGNANEDLQVALATPVNGIPLSQLVTWREVRAPIEVVRVNQRPVSIVEGLIEAGGTAKASEDVQAQLAQLTPPAGLTWAVTGADVEQRRTTEQLALVAILSVALVFLVLAGEFASFTIPLVVMITVPLAAAGGFVLLWMTGQSINAVSLIGIVVMIGMADNEAVVKLDAIRRFREEGHSIHDAVLLGGRQRLRAITMTSLTTIFGVLPLVFGWGSGGALYQPLASAVIGGAISAQVVTFFLLPVAYAQLEGWQERRAQRAAVDALVVEGTQA</sequence>
<dbReference type="GO" id="GO:0042910">
    <property type="term" value="F:xenobiotic transmembrane transporter activity"/>
    <property type="evidence" value="ECO:0007669"/>
    <property type="project" value="TreeGrafter"/>
</dbReference>
<dbReference type="GO" id="GO:0005886">
    <property type="term" value="C:plasma membrane"/>
    <property type="evidence" value="ECO:0007669"/>
    <property type="project" value="TreeGrafter"/>
</dbReference>
<dbReference type="InterPro" id="IPR027463">
    <property type="entry name" value="AcrB_DN_DC_subdom"/>
</dbReference>
<dbReference type="PANTHER" id="PTHR32063">
    <property type="match status" value="1"/>
</dbReference>
<keyword evidence="4" id="KW-1185">Reference proteome</keyword>
<dbReference type="EMBL" id="CP130613">
    <property type="protein sequence ID" value="WKW13941.1"/>
    <property type="molecule type" value="Genomic_DNA"/>
</dbReference>
<dbReference type="AlphaFoldDB" id="A0AA49JSA5"/>
<dbReference type="Gene3D" id="1.20.1640.10">
    <property type="entry name" value="Multidrug efflux transporter AcrB transmembrane domain"/>
    <property type="match status" value="2"/>
</dbReference>